<evidence type="ECO:0000256" key="8">
    <source>
        <dbReference type="SAM" id="Phobius"/>
    </source>
</evidence>
<evidence type="ECO:0000256" key="2">
    <source>
        <dbReference type="ARBA" id="ARBA00006464"/>
    </source>
</evidence>
<dbReference type="PANTHER" id="PTHR30576">
    <property type="entry name" value="COLANIC BIOSYNTHESIS UDP-GLUCOSE LIPID CARRIER TRANSFERASE"/>
    <property type="match status" value="1"/>
</dbReference>
<dbReference type="Pfam" id="PF02397">
    <property type="entry name" value="Bac_transf"/>
    <property type="match status" value="1"/>
</dbReference>
<dbReference type="PANTHER" id="PTHR30576:SF21">
    <property type="entry name" value="UDP-GLUCOSE:UNDECAPRENYL-PHOSPHATE GLUCOSE-1-PHOSPHATE TRANSFERASE"/>
    <property type="match status" value="1"/>
</dbReference>
<dbReference type="InterPro" id="IPR017475">
    <property type="entry name" value="EPS_sugar_tfrase"/>
</dbReference>
<evidence type="ECO:0000256" key="4">
    <source>
        <dbReference type="ARBA" id="ARBA00022692"/>
    </source>
</evidence>
<dbReference type="Proteomes" id="UP000582090">
    <property type="component" value="Unassembled WGS sequence"/>
</dbReference>
<organism evidence="10 11">
    <name type="scientific">Rhizobium metallidurans</name>
    <dbReference type="NCBI Taxonomy" id="1265931"/>
    <lineage>
        <taxon>Bacteria</taxon>
        <taxon>Pseudomonadati</taxon>
        <taxon>Pseudomonadota</taxon>
        <taxon>Alphaproteobacteria</taxon>
        <taxon>Hyphomicrobiales</taxon>
        <taxon>Rhizobiaceae</taxon>
        <taxon>Rhizobium/Agrobacterium group</taxon>
        <taxon>Rhizobium</taxon>
    </lineage>
</organism>
<evidence type="ECO:0000256" key="3">
    <source>
        <dbReference type="ARBA" id="ARBA00022679"/>
    </source>
</evidence>
<comment type="caution">
    <text evidence="10">The sequence shown here is derived from an EMBL/GenBank/DDBJ whole genome shotgun (WGS) entry which is preliminary data.</text>
</comment>
<evidence type="ECO:0000256" key="6">
    <source>
        <dbReference type="ARBA" id="ARBA00023136"/>
    </source>
</evidence>
<gene>
    <name evidence="10" type="ORF">GGQ67_000752</name>
</gene>
<dbReference type="AlphaFoldDB" id="A0A7W6CN89"/>
<name>A0A7W6CN89_9HYPH</name>
<evidence type="ECO:0000259" key="9">
    <source>
        <dbReference type="Pfam" id="PF02397"/>
    </source>
</evidence>
<dbReference type="GO" id="GO:0009242">
    <property type="term" value="P:colanic acid biosynthetic process"/>
    <property type="evidence" value="ECO:0007669"/>
    <property type="project" value="TreeGrafter"/>
</dbReference>
<keyword evidence="7" id="KW-0270">Exopolysaccharide synthesis</keyword>
<reference evidence="10 11" key="1">
    <citation type="submission" date="2020-08" db="EMBL/GenBank/DDBJ databases">
        <title>Genomic Encyclopedia of Type Strains, Phase IV (KMG-IV): sequencing the most valuable type-strain genomes for metagenomic binning, comparative biology and taxonomic classification.</title>
        <authorList>
            <person name="Goeker M."/>
        </authorList>
    </citation>
    <scope>NUCLEOTIDE SEQUENCE [LARGE SCALE GENOMIC DNA]</scope>
    <source>
        <strain evidence="10 11">DSM 26575</strain>
    </source>
</reference>
<proteinExistence type="inferred from homology"/>
<keyword evidence="11" id="KW-1185">Reference proteome</keyword>
<protein>
    <submittedName>
        <fullName evidence="10">Undecaprenyl-phosphate glucose phosphotransferase</fullName>
    </submittedName>
</protein>
<sequence length="479" mass="53087">MTMPVEHSWNVRLSARNDRRWFSFNAVATTYVAAILDFAVLFFAIAGGYMLYEQVFLGMDGDWSRYAGIGLLVATVFVLALGGADAYRPAGLLSFRRQMAIICTFLPAVVAFLLAIVFFLKIGPMVSRGAILSAAVLSFGALTTLRLAWYSYLNRAVAHASFPTRRVLLICPDSTPVEPLIHKAALGGLSIKHTMHLRGADDTPSLLQDRLQKNGITDVDEVLIVWGDYANAAALEECLSALREFCVPVSVMFSGLVGDIAQGFAQDIGESRAFQIHRPPLGLVERIVKRLFDICFSIAALTVTLPLCALVALAIKADSSGPVFFMQCRKGHNGKPFRILKFRSMTVMEDSGDIRQATRNDPRVTRVGAFIRSTSIDELPQFWNVLRGEMSVVGPRPHALAHDDLYGTLIAQYASRRHVKPGLTGWAQINGHRGETPTVDRMADRVRHDIWYINNWSLWLDLRIVVMTAIGLQDRSNVY</sequence>
<evidence type="ECO:0000313" key="10">
    <source>
        <dbReference type="EMBL" id="MBB3963134.1"/>
    </source>
</evidence>
<dbReference type="InterPro" id="IPR003362">
    <property type="entry name" value="Bact_transf"/>
</dbReference>
<keyword evidence="6 8" id="KW-0472">Membrane</keyword>
<keyword evidence="4 8" id="KW-0812">Transmembrane</keyword>
<evidence type="ECO:0000256" key="7">
    <source>
        <dbReference type="ARBA" id="ARBA00023169"/>
    </source>
</evidence>
<feature type="transmembrane region" description="Helical" evidence="8">
    <location>
        <begin position="66"/>
        <end position="87"/>
    </location>
</feature>
<evidence type="ECO:0000256" key="1">
    <source>
        <dbReference type="ARBA" id="ARBA00004141"/>
    </source>
</evidence>
<dbReference type="GO" id="GO:0089702">
    <property type="term" value="F:undecaprenyl-phosphate glucose phosphotransferase activity"/>
    <property type="evidence" value="ECO:0007669"/>
    <property type="project" value="TreeGrafter"/>
</dbReference>
<dbReference type="GO" id="GO:0000271">
    <property type="term" value="P:polysaccharide biosynthetic process"/>
    <property type="evidence" value="ECO:0007669"/>
    <property type="project" value="UniProtKB-KW"/>
</dbReference>
<feature type="transmembrane region" description="Helical" evidence="8">
    <location>
        <begin position="99"/>
        <end position="120"/>
    </location>
</feature>
<feature type="transmembrane region" description="Helical" evidence="8">
    <location>
        <begin position="21"/>
        <end position="46"/>
    </location>
</feature>
<evidence type="ECO:0000256" key="5">
    <source>
        <dbReference type="ARBA" id="ARBA00022989"/>
    </source>
</evidence>
<feature type="domain" description="Bacterial sugar transferase" evidence="9">
    <location>
        <begin position="289"/>
        <end position="469"/>
    </location>
</feature>
<dbReference type="RefSeq" id="WP_183898808.1">
    <property type="nucleotide sequence ID" value="NZ_JACIDW010000001.1"/>
</dbReference>
<comment type="similarity">
    <text evidence="2">Belongs to the bacterial sugar transferase family.</text>
</comment>
<dbReference type="EMBL" id="JACIDW010000001">
    <property type="protein sequence ID" value="MBB3963134.1"/>
    <property type="molecule type" value="Genomic_DNA"/>
</dbReference>
<dbReference type="GO" id="GO:0016020">
    <property type="term" value="C:membrane"/>
    <property type="evidence" value="ECO:0007669"/>
    <property type="project" value="UniProtKB-SubCell"/>
</dbReference>
<keyword evidence="5 8" id="KW-1133">Transmembrane helix</keyword>
<evidence type="ECO:0000313" key="11">
    <source>
        <dbReference type="Proteomes" id="UP000582090"/>
    </source>
</evidence>
<keyword evidence="3 10" id="KW-0808">Transferase</keyword>
<comment type="subcellular location">
    <subcellularLocation>
        <location evidence="1">Membrane</location>
        <topology evidence="1">Multi-pass membrane protein</topology>
    </subcellularLocation>
</comment>
<feature type="transmembrane region" description="Helical" evidence="8">
    <location>
        <begin position="291"/>
        <end position="315"/>
    </location>
</feature>
<dbReference type="NCBIfam" id="TIGR03025">
    <property type="entry name" value="EPS_sugtrans"/>
    <property type="match status" value="1"/>
</dbReference>
<accession>A0A7W6CN89</accession>
<feature type="transmembrane region" description="Helical" evidence="8">
    <location>
        <begin position="126"/>
        <end position="149"/>
    </location>
</feature>